<sequence length="166" mass="18936">MSKKINRNDLCPCGSKKKYKQCCLNKAEQTARYTSEGKFKFSAKVISATSTSSVGENCSRLFQRLTENLAHEQKNTTGATYAITKNKEITSKKLLNKAKAKQDRIVTEKLKHHDFQILPSANQECIPQYAETEKIQDTSFVPEKFIPTQQDFRIQENHPTSSEEEN</sequence>
<keyword evidence="1" id="KW-0378">Hydrolase</keyword>
<gene>
    <name evidence="1" type="ORF">Cs308_0837</name>
</gene>
<keyword evidence="1" id="KW-0547">Nucleotide-binding</keyword>
<dbReference type="OrthoDB" id="5431394at2"/>
<dbReference type="RefSeq" id="WP_066482881.1">
    <property type="nucleotide sequence ID" value="NZ_CP014639.1"/>
</dbReference>
<dbReference type="KEGG" id="csaz:Cs308_0837"/>
<evidence type="ECO:0000313" key="1">
    <source>
        <dbReference type="EMBL" id="ANH79007.1"/>
    </source>
</evidence>
<evidence type="ECO:0000313" key="2">
    <source>
        <dbReference type="Proteomes" id="UP000078162"/>
    </source>
</evidence>
<dbReference type="Proteomes" id="UP000078162">
    <property type="component" value="Chromosome"/>
</dbReference>
<keyword evidence="2" id="KW-1185">Reference proteome</keyword>
<dbReference type="EMBL" id="CP014639">
    <property type="protein sequence ID" value="ANH79007.1"/>
    <property type="molecule type" value="Genomic_DNA"/>
</dbReference>
<dbReference type="PATRIC" id="fig|1806891.3.peg.830"/>
<dbReference type="AlphaFoldDB" id="A0A1A9HWD4"/>
<dbReference type="SUPFAM" id="SSF103642">
    <property type="entry name" value="Sec-C motif"/>
    <property type="match status" value="1"/>
</dbReference>
<dbReference type="Pfam" id="PF02810">
    <property type="entry name" value="SEC-C"/>
    <property type="match status" value="1"/>
</dbReference>
<keyword evidence="1" id="KW-0347">Helicase</keyword>
<dbReference type="InterPro" id="IPR004027">
    <property type="entry name" value="SEC_C_motif"/>
</dbReference>
<proteinExistence type="predicted"/>
<dbReference type="Gene3D" id="3.10.450.50">
    <property type="match status" value="1"/>
</dbReference>
<dbReference type="STRING" id="1806891.Cs308_0837"/>
<organism evidence="1 2">
    <name type="scientific">Candidatus Chlamydia sanziniae</name>
    <dbReference type="NCBI Taxonomy" id="1806891"/>
    <lineage>
        <taxon>Bacteria</taxon>
        <taxon>Pseudomonadati</taxon>
        <taxon>Chlamydiota</taxon>
        <taxon>Chlamydiia</taxon>
        <taxon>Chlamydiales</taxon>
        <taxon>Chlamydiaceae</taxon>
        <taxon>Chlamydia/Chlamydophila group</taxon>
        <taxon>Chlamydia</taxon>
    </lineage>
</organism>
<keyword evidence="1" id="KW-0067">ATP-binding</keyword>
<dbReference type="GO" id="GO:0004386">
    <property type="term" value="F:helicase activity"/>
    <property type="evidence" value="ECO:0007669"/>
    <property type="project" value="UniProtKB-KW"/>
</dbReference>
<protein>
    <submittedName>
        <fullName evidence="1">Protein export cytoplasm protein SecA ATPase RNA helicase</fullName>
    </submittedName>
</protein>
<name>A0A1A9HWD4_9CHLA</name>
<accession>A0A1A9HWD4</accession>
<reference evidence="1 2" key="1">
    <citation type="submission" date="2016-03" db="EMBL/GenBank/DDBJ databases">
        <title>Culture-independent genomics supports pathogen discovery for uncultivable bacteria within the genus Chlamydia.</title>
        <authorList>
            <person name="Taylor-Brown A."/>
            <person name="Bachmann N.L."/>
            <person name="Borel N."/>
            <person name="Polkinghorne A."/>
        </authorList>
    </citation>
    <scope>NUCLEOTIDE SEQUENCE [LARGE SCALE GENOMIC DNA]</scope>
    <source>
        <strain evidence="1 2">2742-308</strain>
    </source>
</reference>